<accession>D3BEC2</accession>
<dbReference type="AlphaFoldDB" id="D3BEC2"/>
<dbReference type="Proteomes" id="UP000001396">
    <property type="component" value="Unassembled WGS sequence"/>
</dbReference>
<dbReference type="InterPro" id="IPR022712">
    <property type="entry name" value="Beta_Casp"/>
</dbReference>
<dbReference type="RefSeq" id="XP_020432373.1">
    <property type="nucleotide sequence ID" value="XM_020577925.1"/>
</dbReference>
<dbReference type="Pfam" id="PF11718">
    <property type="entry name" value="CPSF73-100_C"/>
    <property type="match status" value="1"/>
</dbReference>
<dbReference type="SMART" id="SM01027">
    <property type="entry name" value="Beta-Casp"/>
    <property type="match status" value="1"/>
</dbReference>
<dbReference type="OMA" id="HEPRIER"/>
<dbReference type="GO" id="GO:0005847">
    <property type="term" value="C:mRNA cleavage and polyadenylation specificity factor complex"/>
    <property type="evidence" value="ECO:0007669"/>
    <property type="project" value="TreeGrafter"/>
</dbReference>
<dbReference type="GO" id="GO:0004534">
    <property type="term" value="F:5'-3' RNA exonuclease activity"/>
    <property type="evidence" value="ECO:0007669"/>
    <property type="project" value="TreeGrafter"/>
</dbReference>
<dbReference type="Pfam" id="PF07521">
    <property type="entry name" value="RMMBL"/>
    <property type="match status" value="1"/>
</dbReference>
<dbReference type="GO" id="GO:0004521">
    <property type="term" value="F:RNA endonuclease activity"/>
    <property type="evidence" value="ECO:0007669"/>
    <property type="project" value="TreeGrafter"/>
</dbReference>
<evidence type="ECO:0000256" key="3">
    <source>
        <dbReference type="ARBA" id="ARBA00022722"/>
    </source>
</evidence>
<evidence type="ECO:0000256" key="2">
    <source>
        <dbReference type="ARBA" id="ARBA00022664"/>
    </source>
</evidence>
<keyword evidence="3" id="KW-0540">Nuclease</keyword>
<dbReference type="InterPro" id="IPR050698">
    <property type="entry name" value="MBL"/>
</dbReference>
<evidence type="ECO:0000256" key="5">
    <source>
        <dbReference type="ARBA" id="ARBA00023242"/>
    </source>
</evidence>
<gene>
    <name evidence="8" type="primary">cpsf3</name>
    <name evidence="8" type="ORF">PPL_07078</name>
</gene>
<dbReference type="SUPFAM" id="SSF56281">
    <property type="entry name" value="Metallo-hydrolase/oxidoreductase"/>
    <property type="match status" value="1"/>
</dbReference>
<dbReference type="InterPro" id="IPR036866">
    <property type="entry name" value="RibonucZ/Hydroxyglut_hydro"/>
</dbReference>
<dbReference type="Gene3D" id="3.60.15.10">
    <property type="entry name" value="Ribonuclease Z/Hydroxyacylglutathione hydrolase-like"/>
    <property type="match status" value="1"/>
</dbReference>
<dbReference type="FunFam" id="3.40.50.10890:FF:000001">
    <property type="entry name" value="Cleavage and polyadenylation specificity factor subunit 3"/>
    <property type="match status" value="1"/>
</dbReference>
<dbReference type="InterPro" id="IPR011108">
    <property type="entry name" value="RMMBL"/>
</dbReference>
<evidence type="ECO:0000313" key="9">
    <source>
        <dbReference type="Proteomes" id="UP000001396"/>
    </source>
</evidence>
<dbReference type="InterPro" id="IPR001279">
    <property type="entry name" value="Metallo-B-lactamas"/>
</dbReference>
<feature type="domain" description="Pre-mRNA 3'-end-processing endonuclease polyadenylation factor C-term" evidence="7">
    <location>
        <begin position="377"/>
        <end position="620"/>
    </location>
</feature>
<dbReference type="GO" id="GO:0003723">
    <property type="term" value="F:RNA binding"/>
    <property type="evidence" value="ECO:0007669"/>
    <property type="project" value="TreeGrafter"/>
</dbReference>
<keyword evidence="2" id="KW-0507">mRNA processing</keyword>
<keyword evidence="9" id="KW-1185">Reference proteome</keyword>
<evidence type="ECO:0000313" key="8">
    <source>
        <dbReference type="EMBL" id="EFA80253.1"/>
    </source>
</evidence>
<comment type="caution">
    <text evidence="8">The sequence shown here is derived from an EMBL/GenBank/DDBJ whole genome shotgun (WGS) entry which is preliminary data.</text>
</comment>
<dbReference type="EMBL" id="ADBJ01000031">
    <property type="protein sequence ID" value="EFA80253.1"/>
    <property type="molecule type" value="Genomic_DNA"/>
</dbReference>
<sequence>MTHPTKAIYKILMTDYVKVSSMTEEIPFNDIDLKKSSEKIEQIKYHEKLEHKGIKFCCYNAGHVLGAAMFMIEIAGVKILYTGDFSRQEDRHLMGAETPPVNVDILIIESTYGVQVHEPRLEREKRFTSSIHEVVKRGGRCLIPVFALGRAQELLLILDEYWIAHPELQKIPIYYASALARKCMSVYQTYINMMNERIRAQFDLSNPFSFKHIENISGIERFTDDGPCVFMASPGMLQSGLSRQLFERWCSDKMNGVVIPGYNVEGTLAKHIMSEPDEITRTDGVNVPLHLTVTYVSFSAHSDFLQTSEFIQEIHPPHVVLVHGDANEMSRLKTSLIAKFKTINIMTPKNTHIVQMEFRAEKVAKMLGAIAANPPRESKKIAGLLVTKDFTHHIIAPSDLHNYTNLKINTIKQKQTVPFAQKYLLLSSTLEQLYDEMEESKTKDDKPTIKIYGSILITYNVGSHVTIEWDSNPVTDMVADSIVALIMQIESNPFSLRVKSSKENNGDIILTDEQSSSSGIPLVKMEKENEQDEEDLTIMTKSRKKSQQLTLRTEIMTMLSKQFSELKPDQDDPLLMHLHIDDDKSASIHLETLKVHSNTPELKTQIEKAIRRISLAVHPISFNINPYLNNNNNNNHSTTNQTNTTLDIKNRNFIDI</sequence>
<dbReference type="FunCoup" id="D3BEC2">
    <property type="interactions" value="730"/>
</dbReference>
<comment type="subcellular location">
    <subcellularLocation>
        <location evidence="1">Nucleus</location>
    </subcellularLocation>
</comment>
<keyword evidence="5" id="KW-0539">Nucleus</keyword>
<dbReference type="InParanoid" id="D3BEC2"/>
<dbReference type="PANTHER" id="PTHR11203">
    <property type="entry name" value="CLEAVAGE AND POLYADENYLATION SPECIFICITY FACTOR FAMILY MEMBER"/>
    <property type="match status" value="1"/>
</dbReference>
<dbReference type="PANTHER" id="PTHR11203:SF11">
    <property type="entry name" value="CLEAVAGE AND POLYADENYLATION SPECIFICITY FACTOR SUBUNIT 3"/>
    <property type="match status" value="1"/>
</dbReference>
<evidence type="ECO:0000256" key="1">
    <source>
        <dbReference type="ARBA" id="ARBA00004123"/>
    </source>
</evidence>
<organism evidence="8 9">
    <name type="scientific">Heterostelium pallidum (strain ATCC 26659 / Pp 5 / PN500)</name>
    <name type="common">Cellular slime mold</name>
    <name type="synonym">Polysphondylium pallidum</name>
    <dbReference type="NCBI Taxonomy" id="670386"/>
    <lineage>
        <taxon>Eukaryota</taxon>
        <taxon>Amoebozoa</taxon>
        <taxon>Evosea</taxon>
        <taxon>Eumycetozoa</taxon>
        <taxon>Dictyostelia</taxon>
        <taxon>Acytosteliales</taxon>
        <taxon>Acytosteliaceae</taxon>
        <taxon>Heterostelium</taxon>
    </lineage>
</organism>
<dbReference type="GeneID" id="31362559"/>
<name>D3BEC2_HETP5</name>
<feature type="domain" description="Beta-Casp" evidence="6">
    <location>
        <begin position="151"/>
        <end position="272"/>
    </location>
</feature>
<dbReference type="Gene3D" id="3.40.50.10890">
    <property type="match status" value="1"/>
</dbReference>
<keyword evidence="4" id="KW-0378">Hydrolase</keyword>
<evidence type="ECO:0000259" key="6">
    <source>
        <dbReference type="SMART" id="SM01027"/>
    </source>
</evidence>
<reference evidence="8 9" key="1">
    <citation type="journal article" date="2011" name="Genome Res.">
        <title>Phylogeny-wide analysis of social amoeba genomes highlights ancient origins for complex intercellular communication.</title>
        <authorList>
            <person name="Heidel A.J."/>
            <person name="Lawal H.M."/>
            <person name="Felder M."/>
            <person name="Schilde C."/>
            <person name="Helps N.R."/>
            <person name="Tunggal B."/>
            <person name="Rivero F."/>
            <person name="John U."/>
            <person name="Schleicher M."/>
            <person name="Eichinger L."/>
            <person name="Platzer M."/>
            <person name="Noegel A.A."/>
            <person name="Schaap P."/>
            <person name="Gloeckner G."/>
        </authorList>
    </citation>
    <scope>NUCLEOTIDE SEQUENCE [LARGE SCALE GENOMIC DNA]</scope>
    <source>
        <strain evidence="9">ATCC 26659 / Pp 5 / PN500</strain>
    </source>
</reference>
<evidence type="ECO:0000259" key="7">
    <source>
        <dbReference type="SMART" id="SM01098"/>
    </source>
</evidence>
<dbReference type="Pfam" id="PF10996">
    <property type="entry name" value="Beta-Casp"/>
    <property type="match status" value="1"/>
</dbReference>
<dbReference type="GO" id="GO:0006398">
    <property type="term" value="P:mRNA 3'-end processing by stem-loop binding and cleavage"/>
    <property type="evidence" value="ECO:0007669"/>
    <property type="project" value="TreeGrafter"/>
</dbReference>
<dbReference type="STRING" id="670386.D3BEC2"/>
<dbReference type="Pfam" id="PF16661">
    <property type="entry name" value="Lactamase_B_6"/>
    <property type="match status" value="1"/>
</dbReference>
<dbReference type="SMART" id="SM01098">
    <property type="entry name" value="CPSF73-100_C"/>
    <property type="match status" value="1"/>
</dbReference>
<dbReference type="InterPro" id="IPR021718">
    <property type="entry name" value="CPSF73-100_C"/>
</dbReference>
<proteinExistence type="predicted"/>
<protein>
    <submittedName>
        <fullName evidence="8">Beta-lactamase domain-containing protein</fullName>
    </submittedName>
</protein>
<evidence type="ECO:0000256" key="4">
    <source>
        <dbReference type="ARBA" id="ARBA00022801"/>
    </source>
</evidence>